<dbReference type="EMBL" id="JARKIF010000007">
    <property type="protein sequence ID" value="KAJ7635214.1"/>
    <property type="molecule type" value="Genomic_DNA"/>
</dbReference>
<name>A0AAD7C0D1_9AGAR</name>
<reference evidence="6" key="1">
    <citation type="submission" date="2023-03" db="EMBL/GenBank/DDBJ databases">
        <title>Massive genome expansion in bonnet fungi (Mycena s.s.) driven by repeated elements and novel gene families across ecological guilds.</title>
        <authorList>
            <consortium name="Lawrence Berkeley National Laboratory"/>
            <person name="Harder C.B."/>
            <person name="Miyauchi S."/>
            <person name="Viragh M."/>
            <person name="Kuo A."/>
            <person name="Thoen E."/>
            <person name="Andreopoulos B."/>
            <person name="Lu D."/>
            <person name="Skrede I."/>
            <person name="Drula E."/>
            <person name="Henrissat B."/>
            <person name="Morin E."/>
            <person name="Kohler A."/>
            <person name="Barry K."/>
            <person name="LaButti K."/>
            <person name="Morin E."/>
            <person name="Salamov A."/>
            <person name="Lipzen A."/>
            <person name="Mereny Z."/>
            <person name="Hegedus B."/>
            <person name="Baldrian P."/>
            <person name="Stursova M."/>
            <person name="Weitz H."/>
            <person name="Taylor A."/>
            <person name="Grigoriev I.V."/>
            <person name="Nagy L.G."/>
            <person name="Martin F."/>
            <person name="Kauserud H."/>
        </authorList>
    </citation>
    <scope>NUCLEOTIDE SEQUENCE</scope>
    <source>
        <strain evidence="6">9284</strain>
    </source>
</reference>
<evidence type="ECO:0000256" key="2">
    <source>
        <dbReference type="ARBA" id="ARBA00023242"/>
    </source>
</evidence>
<feature type="region of interest" description="Disordered" evidence="4">
    <location>
        <begin position="12"/>
        <end position="47"/>
    </location>
</feature>
<feature type="compositionally biased region" description="Basic residues" evidence="4">
    <location>
        <begin position="252"/>
        <end position="273"/>
    </location>
</feature>
<feature type="region of interest" description="Disordered" evidence="4">
    <location>
        <begin position="166"/>
        <end position="437"/>
    </location>
</feature>
<dbReference type="CDD" id="cd01389">
    <property type="entry name" value="HMG-box_ROX1-like"/>
    <property type="match status" value="1"/>
</dbReference>
<keyword evidence="2 3" id="KW-0539">Nucleus</keyword>
<evidence type="ECO:0000256" key="3">
    <source>
        <dbReference type="PROSITE-ProRule" id="PRU00267"/>
    </source>
</evidence>
<accession>A0AAD7C0D1</accession>
<feature type="compositionally biased region" description="Basic and acidic residues" evidence="4">
    <location>
        <begin position="222"/>
        <end position="232"/>
    </location>
</feature>
<feature type="compositionally biased region" description="Basic and acidic residues" evidence="4">
    <location>
        <begin position="284"/>
        <end position="308"/>
    </location>
</feature>
<gene>
    <name evidence="6" type="ORF">FB45DRAFT_911073</name>
</gene>
<feature type="compositionally biased region" description="Acidic residues" evidence="4">
    <location>
        <begin position="16"/>
        <end position="35"/>
    </location>
</feature>
<dbReference type="Proteomes" id="UP001221142">
    <property type="component" value="Unassembled WGS sequence"/>
</dbReference>
<feature type="compositionally biased region" description="Pro residues" evidence="4">
    <location>
        <begin position="371"/>
        <end position="403"/>
    </location>
</feature>
<dbReference type="SUPFAM" id="SSF47095">
    <property type="entry name" value="HMG-box"/>
    <property type="match status" value="1"/>
</dbReference>
<keyword evidence="1 3" id="KW-0238">DNA-binding</keyword>
<dbReference type="InterPro" id="IPR009071">
    <property type="entry name" value="HMG_box_dom"/>
</dbReference>
<dbReference type="Gene3D" id="1.10.30.10">
    <property type="entry name" value="High mobility group box domain"/>
    <property type="match status" value="1"/>
</dbReference>
<feature type="DNA-binding region" description="HMG box" evidence="3">
    <location>
        <begin position="118"/>
        <end position="187"/>
    </location>
</feature>
<dbReference type="GO" id="GO:0000978">
    <property type="term" value="F:RNA polymerase II cis-regulatory region sequence-specific DNA binding"/>
    <property type="evidence" value="ECO:0007669"/>
    <property type="project" value="TreeGrafter"/>
</dbReference>
<sequence length="736" mass="79172">MPPIREHTILYKFLGDEDDEEDNDEHEHAADDDDMPPLVDAPAPTGDWQTLTHMQAQESMMSSIDFGDVKFPPPAFAPTLVNPPPDAADEPDMDSEAPVATRGRKGGRAARRAAPSYIPRPPNAFILFRSSFIRSQSVTGRVEGNHSTLSKIIGKYWHALPPEERARWEDKARAAQAEHRRRYPDWRFRPGNGKNPFTSAKPKGRRKGRIKDGGDDDDDPPDKDIIQDRDNGGDGEDAGDEGQHGDAQRGRPAVKGKGKAKASPRKGTKKGKERARDDDEEAQEREREEREKEEREKREADERCEKISDLLVEGKTGRALEAAVEEWEGRGRGRGRIRGAGGYGQRRRHRGESSDVEQQPEASTSSSTAPPVSPLFPPESPYSPFGPPASPYAPHPPPSPYAPSSPFIQQAPPHPPQSPFTASLSASPVHTPASASTSATLMLPPLTTMYKRSLSAPCGDRVALPSPVLSPAAAVPAYPPTPPYFAQTQEYVPPPPPTHGHGHVRRDTISFPVVAGGGYQHPPARRPERSPYTYPPPYTLPDAETRLGPGPAPLYGGQARARMWWDGARGSSSSSSAAEAGAVVDAADDGWGDSGVSSFANAFVPSPSPPLASPFLGHASSPMPISPQSDREHDEGAEFLYPPAPPSISRFSTLSGWAGEVSGHGVPSVSQMMQIPTMASESSSSSSSALGSGWYRPPGWENSVQGVASGSGSGKTGSPWPLRGDVDMSDPNAAWR</sequence>
<dbReference type="GO" id="GO:0000981">
    <property type="term" value="F:DNA-binding transcription factor activity, RNA polymerase II-specific"/>
    <property type="evidence" value="ECO:0007669"/>
    <property type="project" value="TreeGrafter"/>
</dbReference>
<comment type="caution">
    <text evidence="6">The sequence shown here is derived from an EMBL/GenBank/DDBJ whole genome shotgun (WGS) entry which is preliminary data.</text>
</comment>
<dbReference type="PANTHER" id="PTHR45789">
    <property type="entry name" value="FI18025P1"/>
    <property type="match status" value="1"/>
</dbReference>
<dbReference type="InterPro" id="IPR036910">
    <property type="entry name" value="HMG_box_dom_sf"/>
</dbReference>
<evidence type="ECO:0000259" key="5">
    <source>
        <dbReference type="PROSITE" id="PS50118"/>
    </source>
</evidence>
<feature type="compositionally biased region" description="Polar residues" evidence="4">
    <location>
        <begin position="419"/>
        <end position="437"/>
    </location>
</feature>
<evidence type="ECO:0000313" key="6">
    <source>
        <dbReference type="EMBL" id="KAJ7635214.1"/>
    </source>
</evidence>
<proteinExistence type="predicted"/>
<dbReference type="GO" id="GO:0005634">
    <property type="term" value="C:nucleus"/>
    <property type="evidence" value="ECO:0007669"/>
    <property type="project" value="UniProtKB-UniRule"/>
</dbReference>
<protein>
    <recommendedName>
        <fullName evidence="5">HMG box domain-containing protein</fullName>
    </recommendedName>
</protein>
<evidence type="ECO:0000256" key="4">
    <source>
        <dbReference type="SAM" id="MobiDB-lite"/>
    </source>
</evidence>
<feature type="compositionally biased region" description="Basic and acidic residues" evidence="4">
    <location>
        <begin position="166"/>
        <end position="188"/>
    </location>
</feature>
<feature type="compositionally biased region" description="Low complexity" evidence="4">
    <location>
        <begin position="357"/>
        <end position="370"/>
    </location>
</feature>
<evidence type="ECO:0000313" key="7">
    <source>
        <dbReference type="Proteomes" id="UP001221142"/>
    </source>
</evidence>
<organism evidence="6 7">
    <name type="scientific">Roridomyces roridus</name>
    <dbReference type="NCBI Taxonomy" id="1738132"/>
    <lineage>
        <taxon>Eukaryota</taxon>
        <taxon>Fungi</taxon>
        <taxon>Dikarya</taxon>
        <taxon>Basidiomycota</taxon>
        <taxon>Agaricomycotina</taxon>
        <taxon>Agaricomycetes</taxon>
        <taxon>Agaricomycetidae</taxon>
        <taxon>Agaricales</taxon>
        <taxon>Marasmiineae</taxon>
        <taxon>Mycenaceae</taxon>
        <taxon>Roridomyces</taxon>
    </lineage>
</organism>
<feature type="compositionally biased region" description="Pro residues" evidence="4">
    <location>
        <begin position="75"/>
        <end position="86"/>
    </location>
</feature>
<dbReference type="InterPro" id="IPR051356">
    <property type="entry name" value="SOX/SOX-like_TF"/>
</dbReference>
<feature type="compositionally biased region" description="Basic residues" evidence="4">
    <location>
        <begin position="102"/>
        <end position="111"/>
    </location>
</feature>
<feature type="region of interest" description="Disordered" evidence="4">
    <location>
        <begin position="676"/>
        <end position="736"/>
    </location>
</feature>
<dbReference type="SMART" id="SM00398">
    <property type="entry name" value="HMG"/>
    <property type="match status" value="1"/>
</dbReference>
<dbReference type="PROSITE" id="PS50118">
    <property type="entry name" value="HMG_BOX_2"/>
    <property type="match status" value="1"/>
</dbReference>
<dbReference type="AlphaFoldDB" id="A0AAD7C0D1"/>
<feature type="domain" description="HMG box" evidence="5">
    <location>
        <begin position="118"/>
        <end position="187"/>
    </location>
</feature>
<evidence type="ECO:0000256" key="1">
    <source>
        <dbReference type="ARBA" id="ARBA00023125"/>
    </source>
</evidence>
<feature type="region of interest" description="Disordered" evidence="4">
    <location>
        <begin position="75"/>
        <end position="116"/>
    </location>
</feature>
<keyword evidence="7" id="KW-1185">Reference proteome</keyword>
<dbReference type="Pfam" id="PF00505">
    <property type="entry name" value="HMG_box"/>
    <property type="match status" value="1"/>
</dbReference>
<dbReference type="PANTHER" id="PTHR45789:SF2">
    <property type="entry name" value="FI18025P1"/>
    <property type="match status" value="1"/>
</dbReference>
<feature type="region of interest" description="Disordered" evidence="4">
    <location>
        <begin position="617"/>
        <end position="642"/>
    </location>
</feature>